<feature type="signal peptide" evidence="1">
    <location>
        <begin position="1"/>
        <end position="21"/>
    </location>
</feature>
<organism evidence="2 3">
    <name type="scientific">Candidatus Enterousia avistercoris</name>
    <dbReference type="NCBI Taxonomy" id="2840788"/>
    <lineage>
        <taxon>Bacteria</taxon>
        <taxon>Pseudomonadati</taxon>
        <taxon>Pseudomonadota</taxon>
        <taxon>Alphaproteobacteria</taxon>
        <taxon>Candidatus Enterousia</taxon>
    </lineage>
</organism>
<feature type="chain" id="PRO_5039030325" description="PKD domain-containing protein" evidence="1">
    <location>
        <begin position="22"/>
        <end position="594"/>
    </location>
</feature>
<evidence type="ECO:0000256" key="1">
    <source>
        <dbReference type="SAM" id="SignalP"/>
    </source>
</evidence>
<evidence type="ECO:0008006" key="4">
    <source>
        <dbReference type="Google" id="ProtNLM"/>
    </source>
</evidence>
<dbReference type="Proteomes" id="UP000823630">
    <property type="component" value="Unassembled WGS sequence"/>
</dbReference>
<evidence type="ECO:0000313" key="3">
    <source>
        <dbReference type="Proteomes" id="UP000823630"/>
    </source>
</evidence>
<protein>
    <recommendedName>
        <fullName evidence="4">PKD domain-containing protein</fullName>
    </recommendedName>
</protein>
<dbReference type="AlphaFoldDB" id="A0A9D9GUN5"/>
<dbReference type="InterPro" id="IPR032675">
    <property type="entry name" value="LRR_dom_sf"/>
</dbReference>
<sequence length="594" mass="64841">MLRKILSFFFALFMFLPTAHSAEMVNVEYIHQYLNARWGIDLPYNPELKNPKVAANMEYLLTVVDIANEYLNGEKTTNYGTGEYATKLAADTIATNTAIDTLVHGPSFYITTTPDTTEFHIIIAAAGDFVIDWGDREYEFISDKQLGKTVYSHTYASPGEYLVRLSGTATDYYNNAGSSNIVADITFYDYTSSKTNSQHIAKISGSLGDVFPTLPDGTNPTFYRTFRDAENLTEIPANLFGELNGDGAPYMFDSTFYECEQLQTVEGPLFSGTITPAESMFKQTFSTSGLTSVPANLFGELNGDGAPNMFERTFQYCYQLQTVGGPLFNGTITPAEYMFNETFSASGLTSIPADLFAGISGAPAKSMFSNTFYRTNITSVPANLFGELNGDGAPYMFEWTFYMCDQLQTIEGPLFSGTITPAENMFDQTFYYSSMTSIPADLFAGVQGAPAASMFSNTFSHSGLTNIPANLFAGVRGAPANSMFYSTFSDTRITSIPANLFSGIQGAPASGMFADTFNNTPITSIPENLFAGISGPAARNMFGFTFNDCTSLTGPSAQTNGQYLYEIWPDAGYQGTYSDATGLSDYAQIPSRWK</sequence>
<name>A0A9D9GUN5_9PROT</name>
<gene>
    <name evidence="2" type="ORF">IAC69_01805</name>
</gene>
<evidence type="ECO:0000313" key="2">
    <source>
        <dbReference type="EMBL" id="MBO8425194.1"/>
    </source>
</evidence>
<proteinExistence type="predicted"/>
<comment type="caution">
    <text evidence="2">The sequence shown here is derived from an EMBL/GenBank/DDBJ whole genome shotgun (WGS) entry which is preliminary data.</text>
</comment>
<accession>A0A9D9GUN5</accession>
<dbReference type="Gene3D" id="3.80.10.10">
    <property type="entry name" value="Ribonuclease Inhibitor"/>
    <property type="match status" value="1"/>
</dbReference>
<reference evidence="2" key="2">
    <citation type="journal article" date="2021" name="PeerJ">
        <title>Extensive microbial diversity within the chicken gut microbiome revealed by metagenomics and culture.</title>
        <authorList>
            <person name="Gilroy R."/>
            <person name="Ravi A."/>
            <person name="Getino M."/>
            <person name="Pursley I."/>
            <person name="Horton D.L."/>
            <person name="Alikhan N.F."/>
            <person name="Baker D."/>
            <person name="Gharbi K."/>
            <person name="Hall N."/>
            <person name="Watson M."/>
            <person name="Adriaenssens E.M."/>
            <person name="Foster-Nyarko E."/>
            <person name="Jarju S."/>
            <person name="Secka A."/>
            <person name="Antonio M."/>
            <person name="Oren A."/>
            <person name="Chaudhuri R.R."/>
            <person name="La Ragione R."/>
            <person name="Hildebrand F."/>
            <person name="Pallen M.J."/>
        </authorList>
    </citation>
    <scope>NUCLEOTIDE SEQUENCE</scope>
    <source>
        <strain evidence="2">8207</strain>
    </source>
</reference>
<dbReference type="EMBL" id="JADINC010000026">
    <property type="protein sequence ID" value="MBO8425194.1"/>
    <property type="molecule type" value="Genomic_DNA"/>
</dbReference>
<reference evidence="2" key="1">
    <citation type="submission" date="2020-10" db="EMBL/GenBank/DDBJ databases">
        <authorList>
            <person name="Gilroy R."/>
        </authorList>
    </citation>
    <scope>NUCLEOTIDE SEQUENCE</scope>
    <source>
        <strain evidence="2">8207</strain>
    </source>
</reference>
<keyword evidence="1" id="KW-0732">Signal</keyword>